<dbReference type="GO" id="GO:0008955">
    <property type="term" value="F:peptidoglycan glycosyltransferase activity"/>
    <property type="evidence" value="ECO:0007669"/>
    <property type="project" value="UniProtKB-EC"/>
</dbReference>
<comment type="similarity">
    <text evidence="3">In the N-terminal section; belongs to the glycosyltransferase 51 family.</text>
</comment>
<keyword evidence="5" id="KW-0645">Protease</keyword>
<evidence type="ECO:0000256" key="5">
    <source>
        <dbReference type="ARBA" id="ARBA00022670"/>
    </source>
</evidence>
<dbReference type="Pfam" id="PF00912">
    <property type="entry name" value="Transgly"/>
    <property type="match status" value="1"/>
</dbReference>
<evidence type="ECO:0000256" key="10">
    <source>
        <dbReference type="ARBA" id="ARBA00044770"/>
    </source>
</evidence>
<dbReference type="KEGG" id="rhg:EXZ61_15565"/>
<dbReference type="GO" id="GO:0008658">
    <property type="term" value="F:penicillin binding"/>
    <property type="evidence" value="ECO:0007669"/>
    <property type="project" value="InterPro"/>
</dbReference>
<reference evidence="17" key="2">
    <citation type="journal article" date="2020" name="Int. J. Syst. Evol. Microbiol.">
        <title>Genomic insights into a novel species Rhodoferax aquaticus sp. nov., isolated from freshwater.</title>
        <authorList>
            <person name="Li T."/>
            <person name="Zhuo Y."/>
            <person name="Jin C.Z."/>
            <person name="Wu X."/>
            <person name="Ko S.R."/>
            <person name="Jin F.J."/>
            <person name="Ahn C.Y."/>
            <person name="Oh H.M."/>
            <person name="Lee H.G."/>
            <person name="Jin L."/>
        </authorList>
    </citation>
    <scope>NUCLEOTIDE SEQUENCE [LARGE SCALE GENOMIC DNA]</scope>
    <source>
        <strain evidence="17">Gr-4</strain>
    </source>
</reference>
<evidence type="ECO:0000256" key="4">
    <source>
        <dbReference type="ARBA" id="ARBA00022645"/>
    </source>
</evidence>
<dbReference type="GO" id="GO:0030288">
    <property type="term" value="C:outer membrane-bounded periplasmic space"/>
    <property type="evidence" value="ECO:0007669"/>
    <property type="project" value="TreeGrafter"/>
</dbReference>
<evidence type="ECO:0000313" key="16">
    <source>
        <dbReference type="EMBL" id="QDL56831.1"/>
    </source>
</evidence>
<evidence type="ECO:0000256" key="1">
    <source>
        <dbReference type="ARBA" id="ARBA00004752"/>
    </source>
</evidence>
<dbReference type="EC" id="2.4.99.28" evidence="10"/>
<evidence type="ECO:0000259" key="14">
    <source>
        <dbReference type="Pfam" id="PF00912"/>
    </source>
</evidence>
<dbReference type="InterPro" id="IPR011815">
    <property type="entry name" value="PBP_1c"/>
</dbReference>
<dbReference type="GO" id="GO:0006508">
    <property type="term" value="P:proteolysis"/>
    <property type="evidence" value="ECO:0007669"/>
    <property type="project" value="UniProtKB-KW"/>
</dbReference>
<dbReference type="PANTHER" id="PTHR32282:SF15">
    <property type="entry name" value="PENICILLIN-BINDING PROTEIN 1C"/>
    <property type="match status" value="1"/>
</dbReference>
<keyword evidence="7" id="KW-0808">Transferase</keyword>
<evidence type="ECO:0000256" key="2">
    <source>
        <dbReference type="ARBA" id="ARBA00007090"/>
    </source>
</evidence>
<protein>
    <recommendedName>
        <fullName evidence="10">peptidoglycan glycosyltransferase</fullName>
        <ecNumber evidence="10">2.4.99.28</ecNumber>
    </recommendedName>
</protein>
<comment type="similarity">
    <text evidence="2">In the C-terminal section; belongs to the transpeptidase family.</text>
</comment>
<comment type="pathway">
    <text evidence="1">Cell wall biogenesis; peptidoglycan biosynthesis.</text>
</comment>
<dbReference type="NCBIfam" id="TIGR02073">
    <property type="entry name" value="PBP_1c"/>
    <property type="match status" value="1"/>
</dbReference>
<name>A0A515EVX7_9BURK</name>
<comment type="catalytic activity">
    <reaction evidence="11">
        <text>[GlcNAc-(1-&gt;4)-Mur2Ac(oyl-L-Ala-gamma-D-Glu-L-Lys-D-Ala-D-Ala)](n)-di-trans,octa-cis-undecaprenyl diphosphate + beta-D-GlcNAc-(1-&gt;4)-Mur2Ac(oyl-L-Ala-gamma-D-Glu-L-Lys-D-Ala-D-Ala)-di-trans,octa-cis-undecaprenyl diphosphate = [GlcNAc-(1-&gt;4)-Mur2Ac(oyl-L-Ala-gamma-D-Glu-L-Lys-D-Ala-D-Ala)](n+1)-di-trans,octa-cis-undecaprenyl diphosphate + di-trans,octa-cis-undecaprenyl diphosphate + H(+)</text>
        <dbReference type="Rhea" id="RHEA:23708"/>
        <dbReference type="Rhea" id="RHEA-COMP:9602"/>
        <dbReference type="Rhea" id="RHEA-COMP:9603"/>
        <dbReference type="ChEBI" id="CHEBI:15378"/>
        <dbReference type="ChEBI" id="CHEBI:58405"/>
        <dbReference type="ChEBI" id="CHEBI:60033"/>
        <dbReference type="ChEBI" id="CHEBI:78435"/>
        <dbReference type="EC" id="2.4.99.28"/>
    </reaction>
</comment>
<evidence type="ECO:0000256" key="8">
    <source>
        <dbReference type="ARBA" id="ARBA00022801"/>
    </source>
</evidence>
<keyword evidence="17" id="KW-1185">Reference proteome</keyword>
<dbReference type="SUPFAM" id="SSF56601">
    <property type="entry name" value="beta-lactamase/transpeptidase-like"/>
    <property type="match status" value="1"/>
</dbReference>
<feature type="domain" description="Penicillin-binding C-terminal" evidence="15">
    <location>
        <begin position="743"/>
        <end position="814"/>
    </location>
</feature>
<evidence type="ECO:0000256" key="9">
    <source>
        <dbReference type="ARBA" id="ARBA00023268"/>
    </source>
</evidence>
<evidence type="ECO:0000256" key="6">
    <source>
        <dbReference type="ARBA" id="ARBA00022676"/>
    </source>
</evidence>
<dbReference type="InterPro" id="IPR012338">
    <property type="entry name" value="Beta-lactam/transpept-like"/>
</dbReference>
<organism evidence="16 17">
    <name type="scientific">Rhodoferax aquaticus</name>
    <dbReference type="NCBI Taxonomy" id="2527691"/>
    <lineage>
        <taxon>Bacteria</taxon>
        <taxon>Pseudomonadati</taxon>
        <taxon>Pseudomonadota</taxon>
        <taxon>Betaproteobacteria</taxon>
        <taxon>Burkholderiales</taxon>
        <taxon>Comamonadaceae</taxon>
        <taxon>Rhodoferax</taxon>
    </lineage>
</organism>
<keyword evidence="8" id="KW-0378">Hydrolase</keyword>
<reference evidence="17" key="1">
    <citation type="submission" date="2019-02" db="EMBL/GenBank/DDBJ databases">
        <title>Complete genome sequence of Rhodoferax sp. Gr-4.</title>
        <authorList>
            <person name="Jin L."/>
        </authorList>
    </citation>
    <scope>NUCLEOTIDE SEQUENCE [LARGE SCALE GENOMIC DNA]</scope>
    <source>
        <strain evidence="17">Gr-4</strain>
    </source>
</reference>
<evidence type="ECO:0000256" key="3">
    <source>
        <dbReference type="ARBA" id="ARBA00007739"/>
    </source>
</evidence>
<dbReference type="Gene3D" id="3.40.710.10">
    <property type="entry name" value="DD-peptidase/beta-lactamase superfamily"/>
    <property type="match status" value="1"/>
</dbReference>
<dbReference type="Pfam" id="PF00905">
    <property type="entry name" value="Transpeptidase"/>
    <property type="match status" value="1"/>
</dbReference>
<gene>
    <name evidence="16" type="primary">pbpC</name>
    <name evidence="16" type="ORF">EXZ61_15565</name>
</gene>
<dbReference type="Proteomes" id="UP000317365">
    <property type="component" value="Chromosome"/>
</dbReference>
<dbReference type="GO" id="GO:0004180">
    <property type="term" value="F:carboxypeptidase activity"/>
    <property type="evidence" value="ECO:0007669"/>
    <property type="project" value="UniProtKB-KW"/>
</dbReference>
<dbReference type="SUPFAM" id="SSF53955">
    <property type="entry name" value="Lysozyme-like"/>
    <property type="match status" value="1"/>
</dbReference>
<evidence type="ECO:0000256" key="11">
    <source>
        <dbReference type="ARBA" id="ARBA00049902"/>
    </source>
</evidence>
<dbReference type="InterPro" id="IPR036950">
    <property type="entry name" value="PBP_transglycosylase"/>
</dbReference>
<dbReference type="InterPro" id="IPR023346">
    <property type="entry name" value="Lysozyme-like_dom_sf"/>
</dbReference>
<feature type="region of interest" description="Disordered" evidence="12">
    <location>
        <begin position="1"/>
        <end position="25"/>
    </location>
</feature>
<evidence type="ECO:0000256" key="7">
    <source>
        <dbReference type="ARBA" id="ARBA00022679"/>
    </source>
</evidence>
<evidence type="ECO:0000259" key="13">
    <source>
        <dbReference type="Pfam" id="PF00905"/>
    </source>
</evidence>
<evidence type="ECO:0000313" key="17">
    <source>
        <dbReference type="Proteomes" id="UP000317365"/>
    </source>
</evidence>
<dbReference type="UniPathway" id="UPA00219"/>
<proteinExistence type="inferred from homology"/>
<evidence type="ECO:0000256" key="12">
    <source>
        <dbReference type="SAM" id="MobiDB-lite"/>
    </source>
</evidence>
<dbReference type="InterPro" id="IPR050396">
    <property type="entry name" value="Glycosyltr_51/Transpeptidase"/>
</dbReference>
<keyword evidence="4" id="KW-0121">Carboxypeptidase</keyword>
<feature type="region of interest" description="Disordered" evidence="12">
    <location>
        <begin position="730"/>
        <end position="752"/>
    </location>
</feature>
<feature type="compositionally biased region" description="Polar residues" evidence="12">
    <location>
        <begin position="1"/>
        <end position="12"/>
    </location>
</feature>
<dbReference type="EMBL" id="CP036282">
    <property type="protein sequence ID" value="QDL56831.1"/>
    <property type="molecule type" value="Genomic_DNA"/>
</dbReference>
<dbReference type="Pfam" id="PF06832">
    <property type="entry name" value="BiPBP_C"/>
    <property type="match status" value="1"/>
</dbReference>
<dbReference type="InterPro" id="IPR009647">
    <property type="entry name" value="PBP_C"/>
</dbReference>
<evidence type="ECO:0000259" key="15">
    <source>
        <dbReference type="Pfam" id="PF06832"/>
    </source>
</evidence>
<keyword evidence="9" id="KW-0511">Multifunctional enzyme</keyword>
<feature type="domain" description="Glycosyl transferase family 51" evidence="14">
    <location>
        <begin position="134"/>
        <end position="300"/>
    </location>
</feature>
<dbReference type="PANTHER" id="PTHR32282">
    <property type="entry name" value="BINDING PROTEIN TRANSPEPTIDASE, PUTATIVE-RELATED"/>
    <property type="match status" value="1"/>
</dbReference>
<accession>A0A515EVX7</accession>
<dbReference type="GO" id="GO:0009252">
    <property type="term" value="P:peptidoglycan biosynthetic process"/>
    <property type="evidence" value="ECO:0007669"/>
    <property type="project" value="UniProtKB-UniPathway"/>
</dbReference>
<feature type="domain" description="Penicillin-binding protein transpeptidase" evidence="13">
    <location>
        <begin position="395"/>
        <end position="639"/>
    </location>
</feature>
<dbReference type="InterPro" id="IPR001460">
    <property type="entry name" value="PCN-bd_Tpept"/>
</dbReference>
<dbReference type="InterPro" id="IPR001264">
    <property type="entry name" value="Glyco_trans_51"/>
</dbReference>
<dbReference type="AlphaFoldDB" id="A0A515EVX7"/>
<sequence>MPSGPASPTYTSGAIGPSPTHHHANHPPCQGIPCTDCTLLAHAYRPARWRRSGVFLGRWHHSQIGAAVPRLLHTVFSVPHVRTRHIAIALVAACAYSTGVAATFGEIKAAYTPSDTLILDRQGAVLHRLRTNPTVRKGQWVALADVSPALRTALVLSEDKRFYAHSGVDWRAVSAAAWGNLWNTKTRGASTLTMQLAGLLDEDLKRNSGGRSVVQKLGQAVSAQWLERDWRKDQILEAYLNLVPLKGELVGIDAVSQTLFGKAAHALDNREAAVTAALVRAPNAKAAQVTQRACAVLQSLEAHADCEALDLFVSGALQRKAFDTSEGIAPHWARYVVRETQRAAQLPSASPGSTQPAELPASIRTTVHAPLQRFAVQTLQTHLRELRQRHVEDAALVVLDNASGEVLAWVGSSGELSGAPDVDLVTALRQPGSTLKPFLYGQAIAERRITAASLLEDSGTQIQTASGLYIPQNYDHQFKGWVSARTALAASLNVPAVRTLFMVSPDSFHKQLVRLGLPLKESGDFYGYSLALGSAEVPLLHLANAYRALAQQGRLSPIRWRAGDRTAPSTSQALDAGAAFIVGDILSDPLARARTFGTDSVLSTRYWSAVKTGTSKDMRDNWALGYSARYTVGVWVGNASGAPMWDVSGTTGAAPLWAAVMNYLHKTQSSRAPQAPAGVAQVPVKFNATASSSSLATAAEAPRQEWFMNGTQQTTFTTDLIATRALSMGASGQKDPGFPSNASKQATAGTGRITAPTTGTIIALDPDIPPKNQRLTFTAEGSQLRWQMDGKVFAKGNTAQWLPWPGRHVVRIVNSKDDVLDEVKLEVRGAGVK</sequence>
<keyword evidence="6" id="KW-0328">Glycosyltransferase</keyword>
<dbReference type="Gene3D" id="1.10.3810.10">
    <property type="entry name" value="Biosynthetic peptidoglycan transglycosylase-like"/>
    <property type="match status" value="1"/>
</dbReference>